<dbReference type="InterPro" id="IPR009729">
    <property type="entry name" value="Gal-3-0_sulfotransfrase"/>
</dbReference>
<evidence type="ECO:0000256" key="3">
    <source>
        <dbReference type="ARBA" id="ARBA00022679"/>
    </source>
</evidence>
<dbReference type="Ensembl" id="ENSECRT00000031797.1">
    <property type="protein sequence ID" value="ENSECRP00000031137.1"/>
    <property type="gene ID" value="ENSECRG00000020878.1"/>
</dbReference>
<dbReference type="GO" id="GO:0000139">
    <property type="term" value="C:Golgi membrane"/>
    <property type="evidence" value="ECO:0007669"/>
    <property type="project" value="UniProtKB-SubCell"/>
</dbReference>
<reference evidence="11" key="2">
    <citation type="submission" date="2025-09" db="UniProtKB">
        <authorList>
            <consortium name="Ensembl"/>
        </authorList>
    </citation>
    <scope>IDENTIFICATION</scope>
</reference>
<dbReference type="AlphaFoldDB" id="A0A8C4TLJ7"/>
<accession>A0A8C4TLJ7</accession>
<keyword evidence="3" id="KW-0808">Transferase</keyword>
<dbReference type="Pfam" id="PF06990">
    <property type="entry name" value="Gal-3-0_sulfotr"/>
    <property type="match status" value="2"/>
</dbReference>
<evidence type="ECO:0000256" key="5">
    <source>
        <dbReference type="ARBA" id="ARBA00022968"/>
    </source>
</evidence>
<keyword evidence="9" id="KW-0325">Glycoprotein</keyword>
<dbReference type="PANTHER" id="PTHR14647">
    <property type="entry name" value="GALACTOSE-3-O-SULFOTRANSFERASE"/>
    <property type="match status" value="1"/>
</dbReference>
<keyword evidence="7" id="KW-0333">Golgi apparatus</keyword>
<keyword evidence="6" id="KW-1133">Transmembrane helix</keyword>
<evidence type="ECO:0000256" key="6">
    <source>
        <dbReference type="ARBA" id="ARBA00022989"/>
    </source>
</evidence>
<sequence>WTRTEQYLDKSLRRGIVFKSLPASVMKLLFSLVVLVPKPDGRCSQWKGSEVRPLQTNKSDEKQSPRSCQPKTNVMFLKTHKTASSTILNLLCRFGDKHNLTFALPTNYRFGYPEFFSSRSIKAPACGERLGVLRFFLPAEKHNERSTRDHECWRQMISEYYQPKLQNSYLARNLLWFDFGFDHNQSFSLILLADYFDQSMVLLRDALCWSLDDMITFRLNSRSTVARKHLSRAQEDQVKQWNAMDWYLYQHFNKTFWQRVESFGKSRMDQEVASLQARRKELENLCILQVRNGEQNKYGQARILGYDLNLNLSLPDKERCLRMILTELQYTDLLDKKQFPRTGSVPKQLVAKRSWQAPIQGLGVNKRSHVIWPLGRFKKKLLRGQGQHTPH</sequence>
<keyword evidence="8" id="KW-0472">Membrane</keyword>
<keyword evidence="5" id="KW-0735">Signal-anchor</keyword>
<evidence type="ECO:0000256" key="2">
    <source>
        <dbReference type="ARBA" id="ARBA00008124"/>
    </source>
</evidence>
<reference evidence="11" key="1">
    <citation type="submission" date="2025-08" db="UniProtKB">
        <authorList>
            <consortium name="Ensembl"/>
        </authorList>
    </citation>
    <scope>IDENTIFICATION</scope>
</reference>
<evidence type="ECO:0000256" key="8">
    <source>
        <dbReference type="ARBA" id="ARBA00023136"/>
    </source>
</evidence>
<organism evidence="11 12">
    <name type="scientific">Erpetoichthys calabaricus</name>
    <name type="common">Rope fish</name>
    <name type="synonym">Calamoichthys calabaricus</name>
    <dbReference type="NCBI Taxonomy" id="27687"/>
    <lineage>
        <taxon>Eukaryota</taxon>
        <taxon>Metazoa</taxon>
        <taxon>Chordata</taxon>
        <taxon>Craniata</taxon>
        <taxon>Vertebrata</taxon>
        <taxon>Euteleostomi</taxon>
        <taxon>Actinopterygii</taxon>
        <taxon>Polypteriformes</taxon>
        <taxon>Polypteridae</taxon>
        <taxon>Erpetoichthys</taxon>
    </lineage>
</organism>
<dbReference type="Gene3D" id="3.40.50.300">
    <property type="entry name" value="P-loop containing nucleotide triphosphate hydrolases"/>
    <property type="match status" value="2"/>
</dbReference>
<keyword evidence="12" id="KW-1185">Reference proteome</keyword>
<dbReference type="Proteomes" id="UP000694620">
    <property type="component" value="Unassembled WGS sequence"/>
</dbReference>
<evidence type="ECO:0000256" key="7">
    <source>
        <dbReference type="ARBA" id="ARBA00023034"/>
    </source>
</evidence>
<evidence type="ECO:0000256" key="4">
    <source>
        <dbReference type="ARBA" id="ARBA00022692"/>
    </source>
</evidence>
<evidence type="ECO:0000256" key="9">
    <source>
        <dbReference type="ARBA" id="ARBA00023180"/>
    </source>
</evidence>
<evidence type="ECO:0000313" key="11">
    <source>
        <dbReference type="Ensembl" id="ENSECRP00000031137.1"/>
    </source>
</evidence>
<dbReference type="PANTHER" id="PTHR14647:SF57">
    <property type="entry name" value="GALACTOSE-3-O-SULFOTRANSFERASE 4"/>
    <property type="match status" value="1"/>
</dbReference>
<evidence type="ECO:0000256" key="1">
    <source>
        <dbReference type="ARBA" id="ARBA00004323"/>
    </source>
</evidence>
<dbReference type="InterPro" id="IPR027417">
    <property type="entry name" value="P-loop_NTPase"/>
</dbReference>
<dbReference type="GO" id="GO:0001733">
    <property type="term" value="F:galactosylceramide sulfotransferase activity"/>
    <property type="evidence" value="ECO:0007669"/>
    <property type="project" value="InterPro"/>
</dbReference>
<evidence type="ECO:0000313" key="12">
    <source>
        <dbReference type="Proteomes" id="UP000694620"/>
    </source>
</evidence>
<comment type="subcellular location">
    <subcellularLocation>
        <location evidence="1">Golgi apparatus membrane</location>
        <topology evidence="1">Single-pass type II membrane protein</topology>
    </subcellularLocation>
</comment>
<dbReference type="GO" id="GO:0009247">
    <property type="term" value="P:glycolipid biosynthetic process"/>
    <property type="evidence" value="ECO:0007669"/>
    <property type="project" value="InterPro"/>
</dbReference>
<keyword evidence="4" id="KW-0812">Transmembrane</keyword>
<dbReference type="GeneTree" id="ENSGT00950000182923"/>
<name>A0A8C4TLJ7_ERPCA</name>
<comment type="similarity">
    <text evidence="2">Belongs to the galactose-3-O-sulfotransferase family.</text>
</comment>
<evidence type="ECO:0000256" key="10">
    <source>
        <dbReference type="SAM" id="MobiDB-lite"/>
    </source>
</evidence>
<proteinExistence type="inferred from homology"/>
<protein>
    <submittedName>
        <fullName evidence="11">Galactose-3-O-sulfotransferase 4</fullName>
    </submittedName>
</protein>
<feature type="region of interest" description="Disordered" evidence="10">
    <location>
        <begin position="46"/>
        <end position="68"/>
    </location>
</feature>